<feature type="domain" description="N-acetyltransferase" evidence="1">
    <location>
        <begin position="2"/>
        <end position="157"/>
    </location>
</feature>
<organism evidence="3 4">
    <name type="scientific">Sphingobium limneticum</name>
    <dbReference type="NCBI Taxonomy" id="1007511"/>
    <lineage>
        <taxon>Bacteria</taxon>
        <taxon>Pseudomonadati</taxon>
        <taxon>Pseudomonadota</taxon>
        <taxon>Alphaproteobacteria</taxon>
        <taxon>Sphingomonadales</taxon>
        <taxon>Sphingomonadaceae</taxon>
        <taxon>Sphingobium</taxon>
    </lineage>
</organism>
<dbReference type="PROSITE" id="PS51186">
    <property type="entry name" value="GNAT"/>
    <property type="match status" value="1"/>
</dbReference>
<dbReference type="EMBL" id="VYQA01000013">
    <property type="protein sequence ID" value="KAA9027321.1"/>
    <property type="molecule type" value="Genomic_DNA"/>
</dbReference>
<evidence type="ECO:0000313" key="5">
    <source>
        <dbReference type="Proteomes" id="UP000326364"/>
    </source>
</evidence>
<reference evidence="4 5" key="1">
    <citation type="submission" date="2019-09" db="EMBL/GenBank/DDBJ databases">
        <authorList>
            <person name="Feng G."/>
        </authorList>
    </citation>
    <scope>NUCLEOTIDE SEQUENCE [LARGE SCALE GENOMIC DNA]</scope>
    <source>
        <strain evidence="3 4">KACC 19283</strain>
        <strain evidence="2 5">KACC 19284</strain>
    </source>
</reference>
<dbReference type="Proteomes" id="UP000325933">
    <property type="component" value="Unassembled WGS sequence"/>
</dbReference>
<evidence type="ECO:0000259" key="1">
    <source>
        <dbReference type="PROSITE" id="PS51186"/>
    </source>
</evidence>
<evidence type="ECO:0000313" key="3">
    <source>
        <dbReference type="EMBL" id="KAA9027321.1"/>
    </source>
</evidence>
<evidence type="ECO:0000313" key="2">
    <source>
        <dbReference type="EMBL" id="KAA9014232.1"/>
    </source>
</evidence>
<dbReference type="GO" id="GO:0016747">
    <property type="term" value="F:acyltransferase activity, transferring groups other than amino-acyl groups"/>
    <property type="evidence" value="ECO:0007669"/>
    <property type="project" value="InterPro"/>
</dbReference>
<dbReference type="InterPro" id="IPR000182">
    <property type="entry name" value="GNAT_dom"/>
</dbReference>
<keyword evidence="5" id="KW-1185">Reference proteome</keyword>
<sequence>MSDWRPMRVADIPSVAAISDAVHGDYTEQAAVYANRLQLHPRGCWLLERDGKAIGYLISHPWEGTQPPALNQLIEKLPEPADHYYLHDLALLPDARGTGAAQVAIVIVQDQAEKIGARRIALTAVNGADAFWGRNGFTAMAAGGTYGGDSLAMERFL</sequence>
<name>A0A5J5HWH4_9SPHN</name>
<gene>
    <name evidence="3" type="ORF">F4U95_16460</name>
    <name evidence="2" type="ORF">F4U96_16335</name>
</gene>
<accession>A0A5J5HWH4</accession>
<dbReference type="AlphaFoldDB" id="A0A5J5HWH4"/>
<evidence type="ECO:0000313" key="4">
    <source>
        <dbReference type="Proteomes" id="UP000325933"/>
    </source>
</evidence>
<dbReference type="RefSeq" id="WP_150426454.1">
    <property type="nucleotide sequence ID" value="NZ_VYQA01000013.1"/>
</dbReference>
<proteinExistence type="predicted"/>
<dbReference type="EMBL" id="VYQB01000013">
    <property type="protein sequence ID" value="KAA9014232.1"/>
    <property type="molecule type" value="Genomic_DNA"/>
</dbReference>
<dbReference type="SUPFAM" id="SSF55729">
    <property type="entry name" value="Acyl-CoA N-acyltransferases (Nat)"/>
    <property type="match status" value="1"/>
</dbReference>
<dbReference type="InterPro" id="IPR016181">
    <property type="entry name" value="Acyl_CoA_acyltransferase"/>
</dbReference>
<dbReference type="CDD" id="cd04301">
    <property type="entry name" value="NAT_SF"/>
    <property type="match status" value="1"/>
</dbReference>
<comment type="caution">
    <text evidence="3">The sequence shown here is derived from an EMBL/GenBank/DDBJ whole genome shotgun (WGS) entry which is preliminary data.</text>
</comment>
<dbReference type="Proteomes" id="UP000326364">
    <property type="component" value="Unassembled WGS sequence"/>
</dbReference>
<dbReference type="Pfam" id="PF00583">
    <property type="entry name" value="Acetyltransf_1"/>
    <property type="match status" value="1"/>
</dbReference>
<protein>
    <submittedName>
        <fullName evidence="3">GNAT family N-acetyltransferase</fullName>
    </submittedName>
</protein>
<keyword evidence="3" id="KW-0808">Transferase</keyword>
<dbReference type="Gene3D" id="3.40.630.30">
    <property type="match status" value="1"/>
</dbReference>